<reference evidence="1" key="1">
    <citation type="submission" date="2015-02" db="EMBL/GenBank/DDBJ databases">
        <title>Genome Assembly of Bacillaceae bacterium MTCC 8252.</title>
        <authorList>
            <person name="Verma A."/>
            <person name="Khatri I."/>
            <person name="Mual P."/>
            <person name="Subramanian S."/>
            <person name="Krishnamurthi S."/>
        </authorList>
    </citation>
    <scope>NUCLEOTIDE SEQUENCE [LARGE SCALE GENOMIC DNA]</scope>
    <source>
        <strain evidence="1">MTCC 8252</strain>
    </source>
</reference>
<keyword evidence="2" id="KW-1185">Reference proteome</keyword>
<sequence length="43" mass="5055">MNKNTSKSRKYKQPFLINIERGEKCEALPPFIASSFPIWLRSK</sequence>
<dbReference type="EMBL" id="JWIR02000012">
    <property type="protein sequence ID" value="KKB42226.1"/>
    <property type="molecule type" value="Genomic_DNA"/>
</dbReference>
<gene>
    <name evidence="1" type="ORF">QY95_00075</name>
</gene>
<dbReference type="Proteomes" id="UP000031563">
    <property type="component" value="Unassembled WGS sequence"/>
</dbReference>
<evidence type="ECO:0000313" key="2">
    <source>
        <dbReference type="Proteomes" id="UP000031563"/>
    </source>
</evidence>
<comment type="caution">
    <text evidence="1">The sequence shown here is derived from an EMBL/GenBank/DDBJ whole genome shotgun (WGS) entry which is preliminary data.</text>
</comment>
<evidence type="ECO:0000313" key="1">
    <source>
        <dbReference type="EMBL" id="KKB42226.1"/>
    </source>
</evidence>
<proteinExistence type="predicted"/>
<protein>
    <submittedName>
        <fullName evidence="1">Uncharacterized protein</fullName>
    </submittedName>
</protein>
<dbReference type="STRING" id="1221996.QY95_00075"/>
<dbReference type="AlphaFoldDB" id="A0A0F5I9M7"/>
<organism evidence="1 2">
    <name type="scientific">Bacillus thermotolerans</name>
    <name type="common">Quasibacillus thermotolerans</name>
    <dbReference type="NCBI Taxonomy" id="1221996"/>
    <lineage>
        <taxon>Bacteria</taxon>
        <taxon>Bacillati</taxon>
        <taxon>Bacillota</taxon>
        <taxon>Bacilli</taxon>
        <taxon>Bacillales</taxon>
        <taxon>Bacillaceae</taxon>
        <taxon>Bacillus</taxon>
    </lineage>
</organism>
<name>A0A0F5I9M7_BACTR</name>
<accession>A0A0F5I9M7</accession>